<evidence type="ECO:0000256" key="3">
    <source>
        <dbReference type="ARBA" id="ARBA00023022"/>
    </source>
</evidence>
<evidence type="ECO:0000256" key="2">
    <source>
        <dbReference type="ARBA" id="ARBA00022529"/>
    </source>
</evidence>
<proteinExistence type="inferred from homology"/>
<feature type="chain" id="PRO_5035272518" description="Neocarzinostatin family protein" evidence="6">
    <location>
        <begin position="25"/>
        <end position="145"/>
    </location>
</feature>
<evidence type="ECO:0000313" key="7">
    <source>
        <dbReference type="EMBL" id="GGK24847.1"/>
    </source>
</evidence>
<sequence>MKLNFSAAVAASAVALLVVGTLSAATRTTTPGLSATPADDLRDGAAITVQIRGFAPRAAVDVMQCGAATSACAREFNGLVRVRTDIFGTATATFRVQRTFVAVATEGVPSAALLDCRAGACAVVAVDRSDATAAATTAIAFHHAA</sequence>
<reference evidence="7" key="2">
    <citation type="submission" date="2020-09" db="EMBL/GenBank/DDBJ databases">
        <authorList>
            <person name="Sun Q."/>
            <person name="Ohkuma M."/>
        </authorList>
    </citation>
    <scope>NUCLEOTIDE SEQUENCE</scope>
    <source>
        <strain evidence="7">JCM 3091</strain>
    </source>
</reference>
<dbReference type="PRINTS" id="PR01885">
    <property type="entry name" value="MACROMOMYCIN"/>
</dbReference>
<protein>
    <recommendedName>
        <fullName evidence="9">Neocarzinostatin family protein</fullName>
    </recommendedName>
</protein>
<keyword evidence="3" id="KW-0044">Antibiotic</keyword>
<reference evidence="7" key="1">
    <citation type="journal article" date="2014" name="Int. J. Syst. Evol. Microbiol.">
        <title>Complete genome sequence of Corynebacterium casei LMG S-19264T (=DSM 44701T), isolated from a smear-ripened cheese.</title>
        <authorList>
            <consortium name="US DOE Joint Genome Institute (JGI-PGF)"/>
            <person name="Walter F."/>
            <person name="Albersmeier A."/>
            <person name="Kalinowski J."/>
            <person name="Ruckert C."/>
        </authorList>
    </citation>
    <scope>NUCLEOTIDE SEQUENCE</scope>
    <source>
        <strain evidence="7">JCM 3091</strain>
    </source>
</reference>
<keyword evidence="5" id="KW-1015">Disulfide bond</keyword>
<dbReference type="Gene3D" id="2.60.40.230">
    <property type="entry name" value="Neocarzinostatin-like"/>
    <property type="match status" value="1"/>
</dbReference>
<name>A0A8J3FID4_9ACTN</name>
<keyword evidence="4" id="KW-0238">DNA-binding</keyword>
<dbReference type="Proteomes" id="UP000662200">
    <property type="component" value="Unassembled WGS sequence"/>
</dbReference>
<accession>A0A8J3FID4</accession>
<keyword evidence="2" id="KW-0929">Antimicrobial</keyword>
<comment type="caution">
    <text evidence="7">The sequence shown here is derived from an EMBL/GenBank/DDBJ whole genome shotgun (WGS) entry which is preliminary data.</text>
</comment>
<evidence type="ECO:0000256" key="5">
    <source>
        <dbReference type="ARBA" id="ARBA00023157"/>
    </source>
</evidence>
<dbReference type="SUPFAM" id="SSF49319">
    <property type="entry name" value="Actinoxanthin-like"/>
    <property type="match status" value="1"/>
</dbReference>
<dbReference type="GO" id="GO:0003677">
    <property type="term" value="F:DNA binding"/>
    <property type="evidence" value="ECO:0007669"/>
    <property type="project" value="UniProtKB-KW"/>
</dbReference>
<dbReference type="AlphaFoldDB" id="A0A8J3FID4"/>
<keyword evidence="8" id="KW-1185">Reference proteome</keyword>
<comment type="similarity">
    <text evidence="1">Belongs to the neocarzinostatin family.</text>
</comment>
<organism evidence="7 8">
    <name type="scientific">Pilimelia terevasa</name>
    <dbReference type="NCBI Taxonomy" id="53372"/>
    <lineage>
        <taxon>Bacteria</taxon>
        <taxon>Bacillati</taxon>
        <taxon>Actinomycetota</taxon>
        <taxon>Actinomycetes</taxon>
        <taxon>Micromonosporales</taxon>
        <taxon>Micromonosporaceae</taxon>
        <taxon>Pilimelia</taxon>
    </lineage>
</organism>
<evidence type="ECO:0000256" key="1">
    <source>
        <dbReference type="ARBA" id="ARBA00010648"/>
    </source>
</evidence>
<keyword evidence="6" id="KW-0732">Signal</keyword>
<evidence type="ECO:0000256" key="6">
    <source>
        <dbReference type="SAM" id="SignalP"/>
    </source>
</evidence>
<feature type="signal peptide" evidence="6">
    <location>
        <begin position="1"/>
        <end position="24"/>
    </location>
</feature>
<dbReference type="GO" id="GO:0042742">
    <property type="term" value="P:defense response to bacterium"/>
    <property type="evidence" value="ECO:0007669"/>
    <property type="project" value="UniProtKB-KW"/>
</dbReference>
<evidence type="ECO:0000256" key="4">
    <source>
        <dbReference type="ARBA" id="ARBA00023125"/>
    </source>
</evidence>
<dbReference type="Pfam" id="PF00960">
    <property type="entry name" value="Neocarzinostat"/>
    <property type="match status" value="1"/>
</dbReference>
<dbReference type="InterPro" id="IPR027273">
    <property type="entry name" value="Neocarzinostatin-like"/>
</dbReference>
<dbReference type="RefSeq" id="WP_189113635.1">
    <property type="nucleotide sequence ID" value="NZ_BMQC01000004.1"/>
</dbReference>
<dbReference type="EMBL" id="BMQC01000004">
    <property type="protein sequence ID" value="GGK24847.1"/>
    <property type="molecule type" value="Genomic_DNA"/>
</dbReference>
<evidence type="ECO:0000313" key="8">
    <source>
        <dbReference type="Proteomes" id="UP000662200"/>
    </source>
</evidence>
<dbReference type="InterPro" id="IPR002186">
    <property type="entry name" value="Neocarzinostatin_fam"/>
</dbReference>
<gene>
    <name evidence="7" type="ORF">GCM10010124_16710</name>
</gene>
<evidence type="ECO:0008006" key="9">
    <source>
        <dbReference type="Google" id="ProtNLM"/>
    </source>
</evidence>